<comment type="caution">
    <text evidence="3">The sequence shown here is derived from an EMBL/GenBank/DDBJ whole genome shotgun (WGS) entry which is preliminary data.</text>
</comment>
<dbReference type="AlphaFoldDB" id="A0A9D1V4Z3"/>
<sequence>MERRKTQAMASHSAIFLLLSIFTFVFLGSEYLYVNMVSRIVEESQTVIAQNYALGVNALGFLIYPLINRSVRERNKTILIFSLSFLSIICIFLIQQHISFSVTLAAGVVLFLLLGVFGGSVHYLAACTIRTERIAGLVGISYAAGILLQYANNNLVNIEIAEAAVLSVSLAVLSVLIMRTRRIHKEALASDETAPLRTALRPDEMSRKKIPAGLLLVLLVALMACVFSTLDNAITLGHAAGTMDIGQWPRMLLALSGLAAGFLFDIRKRKYMTLMMYCVMVLSVLCVIVLRWGGPFLTGVAVAYVASGFFVVFFTTSFLELAACMRLPDLWAGMGRAVNNLVAALVTNGSVTLLLAGRSITLIVLMLVLFVAASILMFAYTVKAHAVLAPPPAPAAGYTPKEKFSSFASLYSLTDRERDVLQYLLVSDGSVQDIAQQMALSRPVLYRHIRSLNEKTGTQSRIGLLQFYYEWMPENKGVTPEKSPDFKA</sequence>
<evidence type="ECO:0000259" key="2">
    <source>
        <dbReference type="SMART" id="SM00421"/>
    </source>
</evidence>
<dbReference type="SUPFAM" id="SSF103473">
    <property type="entry name" value="MFS general substrate transporter"/>
    <property type="match status" value="1"/>
</dbReference>
<keyword evidence="1" id="KW-0472">Membrane</keyword>
<protein>
    <submittedName>
        <fullName evidence="3">LuxR family transcriptional regulator</fullName>
    </submittedName>
</protein>
<feature type="transmembrane region" description="Helical" evidence="1">
    <location>
        <begin position="210"/>
        <end position="230"/>
    </location>
</feature>
<gene>
    <name evidence="3" type="ORF">H9865_09100</name>
</gene>
<feature type="domain" description="HTH luxR-type" evidence="2">
    <location>
        <begin position="410"/>
        <end position="468"/>
    </location>
</feature>
<feature type="transmembrane region" description="Helical" evidence="1">
    <location>
        <begin position="46"/>
        <end position="66"/>
    </location>
</feature>
<accession>A0A9D1V4Z3</accession>
<dbReference type="EMBL" id="DXFW01000028">
    <property type="protein sequence ID" value="HIX06231.1"/>
    <property type="molecule type" value="Genomic_DNA"/>
</dbReference>
<feature type="transmembrane region" description="Helical" evidence="1">
    <location>
        <begin position="12"/>
        <end position="34"/>
    </location>
</feature>
<organism evidence="3 4">
    <name type="scientific">Candidatus Allofournierella pullicola</name>
    <dbReference type="NCBI Taxonomy" id="2838596"/>
    <lineage>
        <taxon>Bacteria</taxon>
        <taxon>Bacillati</taxon>
        <taxon>Bacillota</taxon>
        <taxon>Clostridia</taxon>
        <taxon>Eubacteriales</taxon>
        <taxon>Oscillospiraceae</taxon>
        <taxon>Allofournierella</taxon>
    </lineage>
</organism>
<keyword evidence="1" id="KW-0812">Transmembrane</keyword>
<dbReference type="InterPro" id="IPR000792">
    <property type="entry name" value="Tscrpt_reg_LuxR_C"/>
</dbReference>
<reference evidence="3" key="1">
    <citation type="journal article" date="2021" name="PeerJ">
        <title>Extensive microbial diversity within the chicken gut microbiome revealed by metagenomics and culture.</title>
        <authorList>
            <person name="Gilroy R."/>
            <person name="Ravi A."/>
            <person name="Getino M."/>
            <person name="Pursley I."/>
            <person name="Horton D.L."/>
            <person name="Alikhan N.F."/>
            <person name="Baker D."/>
            <person name="Gharbi K."/>
            <person name="Hall N."/>
            <person name="Watson M."/>
            <person name="Adriaenssens E.M."/>
            <person name="Foster-Nyarko E."/>
            <person name="Jarju S."/>
            <person name="Secka A."/>
            <person name="Antonio M."/>
            <person name="Oren A."/>
            <person name="Chaudhuri R.R."/>
            <person name="La Ragione R."/>
            <person name="Hildebrand F."/>
            <person name="Pallen M.J."/>
        </authorList>
    </citation>
    <scope>NUCLEOTIDE SEQUENCE</scope>
    <source>
        <strain evidence="3">2239</strain>
    </source>
</reference>
<keyword evidence="1" id="KW-1133">Transmembrane helix</keyword>
<feature type="transmembrane region" description="Helical" evidence="1">
    <location>
        <begin position="134"/>
        <end position="152"/>
    </location>
</feature>
<dbReference type="Proteomes" id="UP000824193">
    <property type="component" value="Unassembled WGS sequence"/>
</dbReference>
<dbReference type="SUPFAM" id="SSF46894">
    <property type="entry name" value="C-terminal effector domain of the bipartite response regulators"/>
    <property type="match status" value="1"/>
</dbReference>
<feature type="transmembrane region" description="Helical" evidence="1">
    <location>
        <begin position="250"/>
        <end position="267"/>
    </location>
</feature>
<feature type="transmembrane region" description="Helical" evidence="1">
    <location>
        <begin position="274"/>
        <end position="294"/>
    </location>
</feature>
<proteinExistence type="predicted"/>
<feature type="transmembrane region" description="Helical" evidence="1">
    <location>
        <begin position="300"/>
        <end position="325"/>
    </location>
</feature>
<dbReference type="Gene3D" id="1.10.10.10">
    <property type="entry name" value="Winged helix-like DNA-binding domain superfamily/Winged helix DNA-binding domain"/>
    <property type="match status" value="1"/>
</dbReference>
<dbReference type="Pfam" id="PF00196">
    <property type="entry name" value="GerE"/>
    <property type="match status" value="1"/>
</dbReference>
<dbReference type="GO" id="GO:0003677">
    <property type="term" value="F:DNA binding"/>
    <property type="evidence" value="ECO:0007669"/>
    <property type="project" value="InterPro"/>
</dbReference>
<feature type="transmembrane region" description="Helical" evidence="1">
    <location>
        <begin position="158"/>
        <end position="178"/>
    </location>
</feature>
<feature type="transmembrane region" description="Helical" evidence="1">
    <location>
        <begin position="78"/>
        <end position="98"/>
    </location>
</feature>
<dbReference type="InterPro" id="IPR016032">
    <property type="entry name" value="Sig_transdc_resp-reg_C-effctor"/>
</dbReference>
<dbReference type="SMART" id="SM00421">
    <property type="entry name" value="HTH_LUXR"/>
    <property type="match status" value="1"/>
</dbReference>
<feature type="transmembrane region" description="Helical" evidence="1">
    <location>
        <begin position="104"/>
        <end position="125"/>
    </location>
</feature>
<feature type="transmembrane region" description="Helical" evidence="1">
    <location>
        <begin position="362"/>
        <end position="382"/>
    </location>
</feature>
<evidence type="ECO:0000256" key="1">
    <source>
        <dbReference type="SAM" id="Phobius"/>
    </source>
</evidence>
<evidence type="ECO:0000313" key="4">
    <source>
        <dbReference type="Proteomes" id="UP000824193"/>
    </source>
</evidence>
<dbReference type="InterPro" id="IPR036259">
    <property type="entry name" value="MFS_trans_sf"/>
</dbReference>
<name>A0A9D1V4Z3_9FIRM</name>
<evidence type="ECO:0000313" key="3">
    <source>
        <dbReference type="EMBL" id="HIX06231.1"/>
    </source>
</evidence>
<reference evidence="3" key="2">
    <citation type="submission" date="2021-04" db="EMBL/GenBank/DDBJ databases">
        <authorList>
            <person name="Gilroy R."/>
        </authorList>
    </citation>
    <scope>NUCLEOTIDE SEQUENCE</scope>
    <source>
        <strain evidence="3">2239</strain>
    </source>
</reference>
<feature type="transmembrane region" description="Helical" evidence="1">
    <location>
        <begin position="337"/>
        <end position="356"/>
    </location>
</feature>
<dbReference type="GO" id="GO:0006355">
    <property type="term" value="P:regulation of DNA-templated transcription"/>
    <property type="evidence" value="ECO:0007669"/>
    <property type="project" value="InterPro"/>
</dbReference>
<dbReference type="InterPro" id="IPR036388">
    <property type="entry name" value="WH-like_DNA-bd_sf"/>
</dbReference>